<name>A0A4V1IQN3_9FUNG</name>
<keyword evidence="4" id="KW-1185">Reference proteome</keyword>
<organism evidence="3 4">
    <name type="scientific">Blyttiomyces helicus</name>
    <dbReference type="NCBI Taxonomy" id="388810"/>
    <lineage>
        <taxon>Eukaryota</taxon>
        <taxon>Fungi</taxon>
        <taxon>Fungi incertae sedis</taxon>
        <taxon>Chytridiomycota</taxon>
        <taxon>Chytridiomycota incertae sedis</taxon>
        <taxon>Chytridiomycetes</taxon>
        <taxon>Chytridiomycetes incertae sedis</taxon>
        <taxon>Blyttiomyces</taxon>
    </lineage>
</organism>
<protein>
    <submittedName>
        <fullName evidence="3">Uncharacterized protein</fullName>
    </submittedName>
</protein>
<feature type="compositionally biased region" description="Basic and acidic residues" evidence="1">
    <location>
        <begin position="233"/>
        <end position="251"/>
    </location>
</feature>
<feature type="chain" id="PRO_5020239089" evidence="2">
    <location>
        <begin position="27"/>
        <end position="263"/>
    </location>
</feature>
<gene>
    <name evidence="3" type="ORF">BDK51DRAFT_26663</name>
</gene>
<feature type="region of interest" description="Disordered" evidence="1">
    <location>
        <begin position="157"/>
        <end position="263"/>
    </location>
</feature>
<dbReference type="EMBL" id="KZ997633">
    <property type="protein sequence ID" value="RKO87157.1"/>
    <property type="molecule type" value="Genomic_DNA"/>
</dbReference>
<proteinExistence type="predicted"/>
<keyword evidence="2" id="KW-0732">Signal</keyword>
<evidence type="ECO:0000313" key="3">
    <source>
        <dbReference type="EMBL" id="RKO87157.1"/>
    </source>
</evidence>
<accession>A0A4V1IQN3</accession>
<feature type="signal peptide" evidence="2">
    <location>
        <begin position="1"/>
        <end position="26"/>
    </location>
</feature>
<reference evidence="4" key="1">
    <citation type="journal article" date="2018" name="Nat. Microbiol.">
        <title>Leveraging single-cell genomics to expand the fungal tree of life.</title>
        <authorList>
            <person name="Ahrendt S.R."/>
            <person name="Quandt C.A."/>
            <person name="Ciobanu D."/>
            <person name="Clum A."/>
            <person name="Salamov A."/>
            <person name="Andreopoulos B."/>
            <person name="Cheng J.F."/>
            <person name="Woyke T."/>
            <person name="Pelin A."/>
            <person name="Henrissat B."/>
            <person name="Reynolds N.K."/>
            <person name="Benny G.L."/>
            <person name="Smith M.E."/>
            <person name="James T.Y."/>
            <person name="Grigoriev I.V."/>
        </authorList>
    </citation>
    <scope>NUCLEOTIDE SEQUENCE [LARGE SCALE GENOMIC DNA]</scope>
</reference>
<evidence type="ECO:0000256" key="1">
    <source>
        <dbReference type="SAM" id="MobiDB-lite"/>
    </source>
</evidence>
<evidence type="ECO:0000256" key="2">
    <source>
        <dbReference type="SAM" id="SignalP"/>
    </source>
</evidence>
<sequence length="263" mass="29086">MAGTRGSIRMRALLLCLTVLLGRSEACCSVEAWPATLTWLMGLALVVDGALRPMPAVCVGGRAKMANACNNLVGAWGEDLFFSPKRRMRRTRRRREAAESLASYKSSPLFGPYNQGGAGGIVLLPELVKQEKVKGKENEKEMNQKMRRISSQNRLLTNFRSGKYGRKGAGKSQESGWGKGENQRKKERTLKTNFLEEGDSEGEDSGKDQRRVCVGEGDGTKSMMEWKWSPSARSDRNRGLREGNSDEKGMREWGGTESATTLS</sequence>
<evidence type="ECO:0000313" key="4">
    <source>
        <dbReference type="Proteomes" id="UP000269721"/>
    </source>
</evidence>
<dbReference type="AlphaFoldDB" id="A0A4V1IQN3"/>
<feature type="compositionally biased region" description="Basic and acidic residues" evidence="1">
    <location>
        <begin position="204"/>
        <end position="213"/>
    </location>
</feature>
<dbReference type="Proteomes" id="UP000269721">
    <property type="component" value="Unassembled WGS sequence"/>
</dbReference>